<reference evidence="2" key="1">
    <citation type="submission" date="2022-04" db="EMBL/GenBank/DDBJ databases">
        <title>A functionally conserved STORR gene fusion in Papaver species that diverged 16.8 million years ago.</title>
        <authorList>
            <person name="Catania T."/>
        </authorList>
    </citation>
    <scope>NUCLEOTIDE SEQUENCE</scope>
    <source>
        <strain evidence="2">S-188037</strain>
    </source>
</reference>
<dbReference type="Proteomes" id="UP001202328">
    <property type="component" value="Unassembled WGS sequence"/>
</dbReference>
<keyword evidence="1" id="KW-1133">Transmembrane helix</keyword>
<comment type="caution">
    <text evidence="2">The sequence shown here is derived from an EMBL/GenBank/DDBJ whole genome shotgun (WGS) entry which is preliminary data.</text>
</comment>
<accession>A0AAD4XLL8</accession>
<organism evidence="2 3">
    <name type="scientific">Papaver atlanticum</name>
    <dbReference type="NCBI Taxonomy" id="357466"/>
    <lineage>
        <taxon>Eukaryota</taxon>
        <taxon>Viridiplantae</taxon>
        <taxon>Streptophyta</taxon>
        <taxon>Embryophyta</taxon>
        <taxon>Tracheophyta</taxon>
        <taxon>Spermatophyta</taxon>
        <taxon>Magnoliopsida</taxon>
        <taxon>Ranunculales</taxon>
        <taxon>Papaveraceae</taxon>
        <taxon>Papaveroideae</taxon>
        <taxon>Papaver</taxon>
    </lineage>
</organism>
<keyword evidence="1" id="KW-0812">Transmembrane</keyword>
<evidence type="ECO:0000256" key="1">
    <source>
        <dbReference type="SAM" id="Phobius"/>
    </source>
</evidence>
<keyword evidence="3" id="KW-1185">Reference proteome</keyword>
<proteinExistence type="predicted"/>
<dbReference type="Pfam" id="PF03140">
    <property type="entry name" value="DUF247"/>
    <property type="match status" value="1"/>
</dbReference>
<dbReference type="EMBL" id="JAJJMB010008687">
    <property type="protein sequence ID" value="KAI3921560.1"/>
    <property type="molecule type" value="Genomic_DNA"/>
</dbReference>
<dbReference type="AlphaFoldDB" id="A0AAD4XLL8"/>
<evidence type="ECO:0000313" key="3">
    <source>
        <dbReference type="Proteomes" id="UP001202328"/>
    </source>
</evidence>
<dbReference type="PANTHER" id="PTHR31170">
    <property type="entry name" value="BNAC04G53230D PROTEIN"/>
    <property type="match status" value="1"/>
</dbReference>
<name>A0AAD4XLL8_9MAGN</name>
<keyword evidence="1" id="KW-0472">Membrane</keyword>
<feature type="transmembrane region" description="Helical" evidence="1">
    <location>
        <begin position="487"/>
        <end position="515"/>
    </location>
</feature>
<dbReference type="InterPro" id="IPR004158">
    <property type="entry name" value="DUF247_pln"/>
</dbReference>
<dbReference type="PANTHER" id="PTHR31170:SF25">
    <property type="entry name" value="BNAA09G04570D PROTEIN"/>
    <property type="match status" value="1"/>
</dbReference>
<gene>
    <name evidence="2" type="ORF">MKW98_013494</name>
</gene>
<protein>
    <submittedName>
        <fullName evidence="2">Uncharacterized protein</fullName>
    </submittedName>
</protein>
<evidence type="ECO:0000313" key="2">
    <source>
        <dbReference type="EMBL" id="KAI3921560.1"/>
    </source>
</evidence>
<sequence length="518" mass="59040">MFYDTKQPKKKGDGGASISIRIANSMKKKLEICAPHSRSSRGCSIHRVPERFHKMREPSAYKPGAVSIGPYHRANQSLKVTEDLKLLYAHKLLTVRAGRESSNLDPRTEEETRTIKLDSSGTLVATQAWFAIVDECVSSIREMETKIRNCYSEPVDLDSKEFVEMMIIDGLFIIKMLIRYTFRNYKIADDPLVGNAWLLMMVQQDIFLLENQIPLFVLERLANIVLEELRHMSLNKVIHTFITTRNFQQILPAKGMILLEDHPNPCEHAKHLLDFLNILIQPPAHIYSASSSSSSWKIVQVLTKLKTNAVVKFTKLKRTYITDEEREIPSDTSIDFFLPSATELRLAGVRFKKGSAQGSFLDIKFSRTGILEIPPLRIFDETDPLLRNLIASEQSCGGDYYITSYVSMMDFLINSADDVKLLSKRGIISNYLGCDEDVSDMFNKLCIGIIDGGNYYNNYISDINKFYKKRRNIWKATLKREYFKSPWTIISVLAAVLLIALTIISTVFTTLSFLIPKS</sequence>